<accession>A0A7I7WT58</accession>
<organism evidence="2 3">
    <name type="scientific">Mycolicibacterium gadium</name>
    <name type="common">Mycobacterium gadium</name>
    <dbReference type="NCBI Taxonomy" id="1794"/>
    <lineage>
        <taxon>Bacteria</taxon>
        <taxon>Bacillati</taxon>
        <taxon>Actinomycetota</taxon>
        <taxon>Actinomycetes</taxon>
        <taxon>Mycobacteriales</taxon>
        <taxon>Mycobacteriaceae</taxon>
        <taxon>Mycolicibacterium</taxon>
    </lineage>
</organism>
<dbReference type="AlphaFoldDB" id="A0A7I7WT58"/>
<feature type="region of interest" description="Disordered" evidence="1">
    <location>
        <begin position="47"/>
        <end position="86"/>
    </location>
</feature>
<dbReference type="PROSITE" id="PS51257">
    <property type="entry name" value="PROKAR_LIPOPROTEIN"/>
    <property type="match status" value="1"/>
</dbReference>
<dbReference type="KEGG" id="mgad:MGAD_40260"/>
<proteinExistence type="predicted"/>
<protein>
    <submittedName>
        <fullName evidence="2">Uncharacterized protein</fullName>
    </submittedName>
</protein>
<evidence type="ECO:0000313" key="2">
    <source>
        <dbReference type="EMBL" id="BBZ19691.1"/>
    </source>
</evidence>
<dbReference type="EMBL" id="AP022608">
    <property type="protein sequence ID" value="BBZ19691.1"/>
    <property type="molecule type" value="Genomic_DNA"/>
</dbReference>
<name>A0A7I7WT58_MYCGU</name>
<feature type="compositionally biased region" description="Polar residues" evidence="1">
    <location>
        <begin position="54"/>
        <end position="63"/>
    </location>
</feature>
<evidence type="ECO:0000256" key="1">
    <source>
        <dbReference type="SAM" id="MobiDB-lite"/>
    </source>
</evidence>
<gene>
    <name evidence="2" type="ORF">MGAD_40260</name>
</gene>
<dbReference type="Proteomes" id="UP000466187">
    <property type="component" value="Chromosome"/>
</dbReference>
<reference evidence="2 3" key="1">
    <citation type="journal article" date="2019" name="Emerg. Microbes Infect.">
        <title>Comprehensive subspecies identification of 175 nontuberculous mycobacteria species based on 7547 genomic profiles.</title>
        <authorList>
            <person name="Matsumoto Y."/>
            <person name="Kinjo T."/>
            <person name="Motooka D."/>
            <person name="Nabeya D."/>
            <person name="Jung N."/>
            <person name="Uechi K."/>
            <person name="Horii T."/>
            <person name="Iida T."/>
            <person name="Fujita J."/>
            <person name="Nakamura S."/>
        </authorList>
    </citation>
    <scope>NUCLEOTIDE SEQUENCE [LARGE SCALE GENOMIC DNA]</scope>
    <source>
        <strain evidence="2 3">JCM 12688</strain>
    </source>
</reference>
<sequence>MPRYVPLAPIVAQMKTYVRVGASALIVVGLAAGCSRTTEGTVAMTTEPGPPISSGDNETSQPTIPGLPNIELPDIPGLPGFPGNDVPDVPAPANAQTMTCEEYTGLDEATQKAVVKAILNEDGVTEEMAELTAMLMAGAMCQFMPDMKVSEVVSGPP</sequence>
<evidence type="ECO:0000313" key="3">
    <source>
        <dbReference type="Proteomes" id="UP000466187"/>
    </source>
</evidence>